<dbReference type="InterPro" id="IPR008906">
    <property type="entry name" value="HATC_C_dom"/>
</dbReference>
<gene>
    <name evidence="2" type="ORF">PSYICH_LOCUS15094</name>
</gene>
<organism evidence="2 3">
    <name type="scientific">Psylliodes chrysocephalus</name>
    <dbReference type="NCBI Taxonomy" id="3402493"/>
    <lineage>
        <taxon>Eukaryota</taxon>
        <taxon>Metazoa</taxon>
        <taxon>Ecdysozoa</taxon>
        <taxon>Arthropoda</taxon>
        <taxon>Hexapoda</taxon>
        <taxon>Insecta</taxon>
        <taxon>Pterygota</taxon>
        <taxon>Neoptera</taxon>
        <taxon>Endopterygota</taxon>
        <taxon>Coleoptera</taxon>
        <taxon>Polyphaga</taxon>
        <taxon>Cucujiformia</taxon>
        <taxon>Chrysomeloidea</taxon>
        <taxon>Chrysomelidae</taxon>
        <taxon>Galerucinae</taxon>
        <taxon>Alticini</taxon>
        <taxon>Psylliodes</taxon>
    </lineage>
</organism>
<evidence type="ECO:0000259" key="1">
    <source>
        <dbReference type="Pfam" id="PF05699"/>
    </source>
</evidence>
<dbReference type="Proteomes" id="UP001153636">
    <property type="component" value="Chromosome 9"/>
</dbReference>
<feature type="domain" description="HAT C-terminal dimerisation" evidence="1">
    <location>
        <begin position="90"/>
        <end position="141"/>
    </location>
</feature>
<dbReference type="InterPro" id="IPR012337">
    <property type="entry name" value="RNaseH-like_sf"/>
</dbReference>
<dbReference type="OrthoDB" id="6159421at2759"/>
<name>A0A9P0GMK1_9CUCU</name>
<evidence type="ECO:0000313" key="3">
    <source>
        <dbReference type="Proteomes" id="UP001153636"/>
    </source>
</evidence>
<dbReference type="GO" id="GO:0046983">
    <property type="term" value="F:protein dimerization activity"/>
    <property type="evidence" value="ECO:0007669"/>
    <property type="project" value="InterPro"/>
</dbReference>
<dbReference type="Pfam" id="PF05699">
    <property type="entry name" value="Dimer_Tnp_hAT"/>
    <property type="match status" value="1"/>
</dbReference>
<dbReference type="EMBL" id="OV651821">
    <property type="protein sequence ID" value="CAH1115296.1"/>
    <property type="molecule type" value="Genomic_DNA"/>
</dbReference>
<accession>A0A9P0GMK1</accession>
<dbReference type="SUPFAM" id="SSF53098">
    <property type="entry name" value="Ribonuclease H-like"/>
    <property type="match status" value="1"/>
</dbReference>
<dbReference type="AlphaFoldDB" id="A0A9P0GMK1"/>
<keyword evidence="3" id="KW-1185">Reference proteome</keyword>
<evidence type="ECO:0000313" key="2">
    <source>
        <dbReference type="EMBL" id="CAH1115296.1"/>
    </source>
</evidence>
<proteinExistence type="predicted"/>
<reference evidence="2" key="1">
    <citation type="submission" date="2022-01" db="EMBL/GenBank/DDBJ databases">
        <authorList>
            <person name="King R."/>
        </authorList>
    </citation>
    <scope>NUCLEOTIDE SEQUENCE</scope>
</reference>
<protein>
    <recommendedName>
        <fullName evidence="1">HAT C-terminal dimerisation domain-containing protein</fullName>
    </recommendedName>
</protein>
<sequence>MKKRYNFEDPVLSKLSILNIQNIKKGNDDTLLPLITSLPQICDPQNTTQLQKIDDQWRKLKHFEDLPESTEIDEFFHKLSQATDYNGELIFPDLCNFVLSVLSLPHSSASWERQFSKVNLIKTKLRNRLITNTVNGHMLSSQQVHLEQDCLNFKPSDKILRSMTDLRAFRKSLIEKELQSIADNLSDFDDDIVDFESKSEGKEEAVEVDCYNSESGQSADEFCEEIDLFVGPNENERFYIGKNEETIWKNTPVNQGKQVNVEELWAKDGTRMMLLRDDAAKSVIQLQNIFVSSSCPSFR</sequence>